<organism evidence="1 2">
    <name type="scientific">Psychroserpens algicola</name>
    <dbReference type="NCBI Taxonomy" id="1719034"/>
    <lineage>
        <taxon>Bacteria</taxon>
        <taxon>Pseudomonadati</taxon>
        <taxon>Bacteroidota</taxon>
        <taxon>Flavobacteriia</taxon>
        <taxon>Flavobacteriales</taxon>
        <taxon>Flavobacteriaceae</taxon>
        <taxon>Psychroserpens</taxon>
    </lineage>
</organism>
<dbReference type="EMBL" id="JALPQF010000098">
    <property type="protein sequence ID" value="MCK8482376.1"/>
    <property type="molecule type" value="Genomic_DNA"/>
</dbReference>
<comment type="caution">
    <text evidence="1">The sequence shown here is derived from an EMBL/GenBank/DDBJ whole genome shotgun (WGS) entry which is preliminary data.</text>
</comment>
<feature type="non-terminal residue" evidence="1">
    <location>
        <position position="1"/>
    </location>
</feature>
<dbReference type="InterPro" id="IPR038081">
    <property type="entry name" value="CalX-like_sf"/>
</dbReference>
<sequence>DNINTVFDNVNGQSLVAFAAASSDLAVVIDGTGTVDVQIEVSTVSDSDRTVTVSVDESSTAAAENYALASNMVTIPAGSYSGLLTINGVDVSVEPQAETIVLNIEDTTASNPSFTSNQQHTVNIFQICPVPTDYLVGDYILTDNGNGNFGQNVPVTISVDPDEAT</sequence>
<protein>
    <recommendedName>
        <fullName evidence="3">Calx-beta domain-containing protein</fullName>
    </recommendedName>
</protein>
<gene>
    <name evidence="1" type="ORF">MUY34_17255</name>
</gene>
<dbReference type="Gene3D" id="2.60.40.2030">
    <property type="match status" value="1"/>
</dbReference>
<dbReference type="SUPFAM" id="SSF141072">
    <property type="entry name" value="CalX-like"/>
    <property type="match status" value="1"/>
</dbReference>
<accession>A0ABT0HDB9</accession>
<evidence type="ECO:0000313" key="2">
    <source>
        <dbReference type="Proteomes" id="UP001203687"/>
    </source>
</evidence>
<feature type="non-terminal residue" evidence="1">
    <location>
        <position position="165"/>
    </location>
</feature>
<dbReference type="Proteomes" id="UP001203687">
    <property type="component" value="Unassembled WGS sequence"/>
</dbReference>
<evidence type="ECO:0000313" key="1">
    <source>
        <dbReference type="EMBL" id="MCK8482376.1"/>
    </source>
</evidence>
<reference evidence="1" key="1">
    <citation type="submission" date="2022-04" db="EMBL/GenBank/DDBJ databases">
        <authorList>
            <person name="Ren T."/>
        </authorList>
    </citation>
    <scope>NUCLEOTIDE SEQUENCE</scope>
    <source>
        <strain evidence="1">F63249</strain>
    </source>
</reference>
<keyword evidence="2" id="KW-1185">Reference proteome</keyword>
<dbReference type="RefSeq" id="WP_248414077.1">
    <property type="nucleotide sequence ID" value="NZ_JALPQF010000098.1"/>
</dbReference>
<evidence type="ECO:0008006" key="3">
    <source>
        <dbReference type="Google" id="ProtNLM"/>
    </source>
</evidence>
<proteinExistence type="predicted"/>
<name>A0ABT0HDB9_9FLAO</name>